<name>A0A1N7PRK3_9BACL</name>
<dbReference type="EMBL" id="FTOD01000014">
    <property type="protein sequence ID" value="SIT13228.1"/>
    <property type="molecule type" value="Genomic_DNA"/>
</dbReference>
<dbReference type="AlphaFoldDB" id="A0A1N7PRK3"/>
<proteinExistence type="predicted"/>
<evidence type="ECO:0000313" key="3">
    <source>
        <dbReference type="Proteomes" id="UP000186795"/>
    </source>
</evidence>
<evidence type="ECO:0000256" key="1">
    <source>
        <dbReference type="SAM" id="Phobius"/>
    </source>
</evidence>
<keyword evidence="3" id="KW-1185">Reference proteome</keyword>
<organism evidence="2 3">
    <name type="scientific">Kroppenstedtia eburnea</name>
    <dbReference type="NCBI Taxonomy" id="714067"/>
    <lineage>
        <taxon>Bacteria</taxon>
        <taxon>Bacillati</taxon>
        <taxon>Bacillota</taxon>
        <taxon>Bacilli</taxon>
        <taxon>Bacillales</taxon>
        <taxon>Thermoactinomycetaceae</taxon>
        <taxon>Kroppenstedtia</taxon>
    </lineage>
</organism>
<dbReference type="Proteomes" id="UP000186795">
    <property type="component" value="Unassembled WGS sequence"/>
</dbReference>
<dbReference type="RefSeq" id="WP_009709379.1">
    <property type="nucleotide sequence ID" value="NZ_CP048103.1"/>
</dbReference>
<accession>A0A1N7PRK3</accession>
<keyword evidence="1" id="KW-1133">Transmembrane helix</keyword>
<sequence>MKDGWWAVLVTAVIGGMVGLLLNGMKEWLQRRERVNPMLLDCQVRCYTWADDGKRGLVPVSSRVSAHVLFIDLDLRWVNSSPVPITLQWVYLVLRTGTVSRRFPCLDREREKPFTHLHIPPGGTSFSRLSVRLNRWEEEEAVYFTSGEVRIRLGAGSSRNKEWSLRIGCLPEHKTT</sequence>
<keyword evidence="1" id="KW-0472">Membrane</keyword>
<keyword evidence="1" id="KW-0812">Transmembrane</keyword>
<gene>
    <name evidence="2" type="ORF">SAMN05421790_11434</name>
</gene>
<protein>
    <submittedName>
        <fullName evidence="2">Uncharacterized protein</fullName>
    </submittedName>
</protein>
<feature type="transmembrane region" description="Helical" evidence="1">
    <location>
        <begin position="6"/>
        <end position="24"/>
    </location>
</feature>
<evidence type="ECO:0000313" key="2">
    <source>
        <dbReference type="EMBL" id="SIT13228.1"/>
    </source>
</evidence>
<reference evidence="3" key="1">
    <citation type="submission" date="2017-01" db="EMBL/GenBank/DDBJ databases">
        <authorList>
            <person name="Varghese N."/>
            <person name="Submissions S."/>
        </authorList>
    </citation>
    <scope>NUCLEOTIDE SEQUENCE [LARGE SCALE GENOMIC DNA]</scope>
    <source>
        <strain evidence="3">DSM 45196</strain>
    </source>
</reference>
<dbReference type="OrthoDB" id="2989724at2"/>